<dbReference type="RefSeq" id="WP_073857029.1">
    <property type="nucleotide sequence ID" value="NZ_BAAATC010000003.1"/>
</dbReference>
<evidence type="ECO:0000313" key="1">
    <source>
        <dbReference type="EMBL" id="OPE46611.1"/>
    </source>
</evidence>
<dbReference type="STRING" id="1801.BRW64_14890"/>
<dbReference type="AlphaFoldDB" id="A0A1Q4HC44"/>
<name>A0A1Q4HC44_9MYCO</name>
<dbReference type="OrthoDB" id="4551281at2"/>
<evidence type="ECO:0000313" key="3">
    <source>
        <dbReference type="Proteomes" id="UP000191039"/>
    </source>
</evidence>
<comment type="caution">
    <text evidence="1">The sequence shown here is derived from an EMBL/GenBank/DDBJ whole genome shotgun (WGS) entry which is preliminary data.</text>
</comment>
<dbReference type="Proteomes" id="UP000191039">
    <property type="component" value="Unassembled WGS sequence"/>
</dbReference>
<protein>
    <submittedName>
        <fullName evidence="1">Uncharacterized protein</fullName>
    </submittedName>
</protein>
<dbReference type="EMBL" id="MIJD01000409">
    <property type="protein sequence ID" value="OPE46611.1"/>
    <property type="molecule type" value="Genomic_DNA"/>
</dbReference>
<keyword evidence="4" id="KW-1185">Reference proteome</keyword>
<accession>A0A1Q4HC44</accession>
<dbReference type="EMBL" id="PDCR01000008">
    <property type="protein sequence ID" value="PEG55045.1"/>
    <property type="molecule type" value="Genomic_DNA"/>
</dbReference>
<reference evidence="1 3" key="1">
    <citation type="submission" date="2016-09" db="EMBL/GenBank/DDBJ databases">
        <title>genome sequences of unsequenced Mycobacteria.</title>
        <authorList>
            <person name="Greninger A.L."/>
            <person name="Jerome K.R."/>
            <person name="Mcnair B."/>
            <person name="Wallis C."/>
            <person name="Fang F."/>
        </authorList>
    </citation>
    <scope>NUCLEOTIDE SEQUENCE [LARGE SCALE GENOMIC DNA]</scope>
    <source>
        <strain evidence="1 3">BM1</strain>
    </source>
</reference>
<proteinExistence type="predicted"/>
<reference evidence="2 4" key="2">
    <citation type="submission" date="2017-10" db="EMBL/GenBank/DDBJ databases">
        <title>The new phylogeny of genus Mycobacterium.</title>
        <authorList>
            <person name="Tortoli E."/>
            <person name="Trovato A."/>
            <person name="Cirillo D.M."/>
        </authorList>
    </citation>
    <scope>NUCLEOTIDE SEQUENCE [LARGE SCALE GENOMIC DNA]</scope>
    <source>
        <strain evidence="2 4">IP141170001</strain>
    </source>
</reference>
<evidence type="ECO:0000313" key="4">
    <source>
        <dbReference type="Proteomes" id="UP000220340"/>
    </source>
</evidence>
<gene>
    <name evidence="1" type="ORF">BV510_26150</name>
    <name evidence="2" type="ORF">CRI78_07475</name>
</gene>
<organism evidence="1 3">
    <name type="scientific">Mycolicibacterium diernhoferi</name>
    <dbReference type="NCBI Taxonomy" id="1801"/>
    <lineage>
        <taxon>Bacteria</taxon>
        <taxon>Bacillati</taxon>
        <taxon>Actinomycetota</taxon>
        <taxon>Actinomycetes</taxon>
        <taxon>Mycobacteriales</taxon>
        <taxon>Mycobacteriaceae</taxon>
        <taxon>Mycolicibacterium</taxon>
    </lineage>
</organism>
<evidence type="ECO:0000313" key="2">
    <source>
        <dbReference type="EMBL" id="PEG55045.1"/>
    </source>
</evidence>
<sequence>MTVYGLDLGKVHQAIRATLAERVLPGVTSGDARAELLSVVEMLDSLQDRLAWDAEPLSAAVARSRSLSAQLGQRSDSGSDGDDLDALYADRASIGDVLKSAYTDGFDPAIAAAVAEFTAADIAAEISPGLRPGLPG</sequence>
<dbReference type="Proteomes" id="UP000220340">
    <property type="component" value="Unassembled WGS sequence"/>
</dbReference>